<keyword evidence="1" id="KW-0812">Transmembrane</keyword>
<dbReference type="InterPro" id="IPR029062">
    <property type="entry name" value="Class_I_gatase-like"/>
</dbReference>
<dbReference type="AlphaFoldDB" id="A0A382MQ34"/>
<evidence type="ECO:0008006" key="3">
    <source>
        <dbReference type="Google" id="ProtNLM"/>
    </source>
</evidence>
<feature type="non-terminal residue" evidence="2">
    <location>
        <position position="380"/>
    </location>
</feature>
<gene>
    <name evidence="2" type="ORF">METZ01_LOCUS303938</name>
</gene>
<dbReference type="SUPFAM" id="SSF52317">
    <property type="entry name" value="Class I glutamine amidotransferase-like"/>
    <property type="match status" value="1"/>
</dbReference>
<proteinExistence type="predicted"/>
<keyword evidence="1" id="KW-0472">Membrane</keyword>
<accession>A0A382MQ34</accession>
<dbReference type="EMBL" id="UINC01095195">
    <property type="protein sequence ID" value="SVC51084.1"/>
    <property type="molecule type" value="Genomic_DNA"/>
</dbReference>
<name>A0A382MQ34_9ZZZZ</name>
<evidence type="ECO:0000256" key="1">
    <source>
        <dbReference type="SAM" id="Phobius"/>
    </source>
</evidence>
<feature type="transmembrane region" description="Helical" evidence="1">
    <location>
        <begin position="239"/>
        <end position="262"/>
    </location>
</feature>
<dbReference type="Gene3D" id="3.40.50.880">
    <property type="match status" value="1"/>
</dbReference>
<reference evidence="2" key="1">
    <citation type="submission" date="2018-05" db="EMBL/GenBank/DDBJ databases">
        <authorList>
            <person name="Lanie J.A."/>
            <person name="Ng W.-L."/>
            <person name="Kazmierczak K.M."/>
            <person name="Andrzejewski T.M."/>
            <person name="Davidsen T.M."/>
            <person name="Wayne K.J."/>
            <person name="Tettelin H."/>
            <person name="Glass J.I."/>
            <person name="Rusch D."/>
            <person name="Podicherti R."/>
            <person name="Tsui H.-C.T."/>
            <person name="Winkler M.E."/>
        </authorList>
    </citation>
    <scope>NUCLEOTIDE SEQUENCE</scope>
</reference>
<feature type="non-terminal residue" evidence="2">
    <location>
        <position position="1"/>
    </location>
</feature>
<feature type="transmembrane region" description="Helical" evidence="1">
    <location>
        <begin position="213"/>
        <end position="233"/>
    </location>
</feature>
<evidence type="ECO:0000313" key="2">
    <source>
        <dbReference type="EMBL" id="SVC51084.1"/>
    </source>
</evidence>
<protein>
    <recommendedName>
        <fullName evidence="3">Glutamine amidotransferase domain-containing protein</fullName>
    </recommendedName>
</protein>
<organism evidence="2">
    <name type="scientific">marine metagenome</name>
    <dbReference type="NCBI Taxonomy" id="408172"/>
    <lineage>
        <taxon>unclassified sequences</taxon>
        <taxon>metagenomes</taxon>
        <taxon>ecological metagenomes</taxon>
    </lineage>
</organism>
<sequence>QPIDQESNSNIFIGYTVPGDLPTSWRGYDSIDTLVVRNVPLSDQYLLKDQQTAMLDWIQNGGILIFSGGRNFHTIKGSFLHSYLPVSLSSLQIENEMPESISQRFDVSSVIPFDKINFVLRPGGEVLIGDAGSIHVAKSMYGSGTIISLSFDYASPPFSDVPFTNQFWSFMISDQGRSARHAEYRFDPFRKYSEKILKQLETLKPKDLPLIKFIIFFLLLYLLVVGGVTFLGGNYNVQFFWLISLLMPCLFSSAVICWNVFVPSAVSVRQLSVLSVFPDRDRAHLQSYIGLIGSTNIKVPVDFGKNAFVQQLTGIASSPIELIWDNTTRLNSINVGPWFVSSYLIESFIDLQFVGPPKLENEFNANQMKLLAKHAVGLRG</sequence>
<keyword evidence="1" id="KW-1133">Transmembrane helix</keyword>